<gene>
    <name evidence="2" type="ORF">B7Z12_22285</name>
</gene>
<feature type="transmembrane region" description="Helical" evidence="1">
    <location>
        <begin position="74"/>
        <end position="94"/>
    </location>
</feature>
<keyword evidence="1" id="KW-0812">Transmembrane</keyword>
<comment type="caution">
    <text evidence="2">The sequence shown here is derived from an EMBL/GenBank/DDBJ whole genome shotgun (WGS) entry which is preliminary data.</text>
</comment>
<accession>A0A258CNA1</accession>
<proteinExistence type="predicted"/>
<dbReference type="AlphaFoldDB" id="A0A258CNA1"/>
<evidence type="ECO:0000256" key="1">
    <source>
        <dbReference type="SAM" id="Phobius"/>
    </source>
</evidence>
<dbReference type="EMBL" id="NCDQ01000730">
    <property type="protein sequence ID" value="OYW97036.1"/>
    <property type="molecule type" value="Genomic_DNA"/>
</dbReference>
<reference evidence="2 3" key="1">
    <citation type="submission" date="2017-03" db="EMBL/GenBank/DDBJ databases">
        <title>Lifting the veil on microbial sulfur biogeochemistry in mining wastewaters.</title>
        <authorList>
            <person name="Kantor R.S."/>
            <person name="Colenbrander Nelson T."/>
            <person name="Marshall S."/>
            <person name="Bennett D."/>
            <person name="Apte S."/>
            <person name="Camacho D."/>
            <person name="Thomas B.C."/>
            <person name="Warren L.A."/>
            <person name="Banfield J.F."/>
        </authorList>
    </citation>
    <scope>NUCLEOTIDE SEQUENCE [LARGE SCALE GENOMIC DNA]</scope>
    <source>
        <strain evidence="2">32-67-7</strain>
    </source>
</reference>
<feature type="transmembrane region" description="Helical" evidence="1">
    <location>
        <begin position="139"/>
        <end position="155"/>
    </location>
</feature>
<evidence type="ECO:0000313" key="3">
    <source>
        <dbReference type="Proteomes" id="UP000215616"/>
    </source>
</evidence>
<feature type="transmembrane region" description="Helical" evidence="1">
    <location>
        <begin position="50"/>
        <end position="67"/>
    </location>
</feature>
<keyword evidence="1" id="KW-1133">Transmembrane helix</keyword>
<evidence type="ECO:0000313" key="2">
    <source>
        <dbReference type="EMBL" id="OYW97036.1"/>
    </source>
</evidence>
<feature type="non-terminal residue" evidence="2">
    <location>
        <position position="156"/>
    </location>
</feature>
<name>A0A258CNA1_CAUVI</name>
<protein>
    <submittedName>
        <fullName evidence="2">Uncharacterized protein</fullName>
    </submittedName>
</protein>
<sequence>MLGLATPIFWFRRGEILDMTKRLWPLLLLFGWFAATTRWAIDPATSNKRLVLYIINLLVAVALVAGLRDARRMHAALATACAIIIIIDLGSWILMPAKSMSVLGLAAIHNHKNTLGSVMLLSSLVISPYVLFQPRLSARLFWGAMFLGCVALLIGS</sequence>
<keyword evidence="1" id="KW-0472">Membrane</keyword>
<dbReference type="Proteomes" id="UP000215616">
    <property type="component" value="Unassembled WGS sequence"/>
</dbReference>
<organism evidence="2 3">
    <name type="scientific">Caulobacter vibrioides</name>
    <name type="common">Caulobacter crescentus</name>
    <dbReference type="NCBI Taxonomy" id="155892"/>
    <lineage>
        <taxon>Bacteria</taxon>
        <taxon>Pseudomonadati</taxon>
        <taxon>Pseudomonadota</taxon>
        <taxon>Alphaproteobacteria</taxon>
        <taxon>Caulobacterales</taxon>
        <taxon>Caulobacteraceae</taxon>
        <taxon>Caulobacter</taxon>
    </lineage>
</organism>